<protein>
    <submittedName>
        <fullName evidence="2">Uncharacterized protein</fullName>
    </submittedName>
</protein>
<keyword evidence="1" id="KW-0812">Transmembrane</keyword>
<accession>A0A918FBG2</accession>
<feature type="transmembrane region" description="Helical" evidence="1">
    <location>
        <begin position="59"/>
        <end position="76"/>
    </location>
</feature>
<evidence type="ECO:0000313" key="3">
    <source>
        <dbReference type="Proteomes" id="UP000603865"/>
    </source>
</evidence>
<organism evidence="2 3">
    <name type="scientific">Deinococcus ruber</name>
    <dbReference type="NCBI Taxonomy" id="1848197"/>
    <lineage>
        <taxon>Bacteria</taxon>
        <taxon>Thermotogati</taxon>
        <taxon>Deinococcota</taxon>
        <taxon>Deinococci</taxon>
        <taxon>Deinococcales</taxon>
        <taxon>Deinococcaceae</taxon>
        <taxon>Deinococcus</taxon>
    </lineage>
</organism>
<keyword evidence="1" id="KW-0472">Membrane</keyword>
<keyword evidence="3" id="KW-1185">Reference proteome</keyword>
<name>A0A918FBG2_9DEIO</name>
<comment type="caution">
    <text evidence="2">The sequence shown here is derived from an EMBL/GenBank/DDBJ whole genome shotgun (WGS) entry which is preliminary data.</text>
</comment>
<gene>
    <name evidence="2" type="ORF">GCM10008957_34290</name>
</gene>
<sequence>MPEVLHALSWVVHPLAGLTLAFLASVIFSRQRRQWKGVLGAVLLMVLLSRIGAGWVVHPAAGLTIALLSSLGFHAWRREWPTLLAGLIALMVFAVLGASWAIFPLLALGMAWLAKVVFSGELLRLVNGTPSVRQEDSAQAIGQPSRAALPQQGSGMALSMDTLGALPRERERGEVRLQKRLAKLERRAQRLGVSLTKEATPPAPPAVVPVRPAPAAPPSPPSGLLALSRDERLPAEARARLGALHFRTSEALAYLKEREQDGAGSGFLLRQIVEDYAPEAVQAYLKLPPSLAGVTVLQGGKTGRELLSEQLDLLLDAVRDMLEGAAQAGSQHLLAHQRFLRERFARPPDDLKL</sequence>
<proteinExistence type="predicted"/>
<reference evidence="2" key="2">
    <citation type="submission" date="2020-09" db="EMBL/GenBank/DDBJ databases">
        <authorList>
            <person name="Sun Q."/>
            <person name="Ohkuma M."/>
        </authorList>
    </citation>
    <scope>NUCLEOTIDE SEQUENCE</scope>
    <source>
        <strain evidence="2">JCM 31311</strain>
    </source>
</reference>
<evidence type="ECO:0000313" key="2">
    <source>
        <dbReference type="EMBL" id="GGR18791.1"/>
    </source>
</evidence>
<dbReference type="AlphaFoldDB" id="A0A918FBG2"/>
<keyword evidence="1" id="KW-1133">Transmembrane helix</keyword>
<feature type="transmembrane region" description="Helical" evidence="1">
    <location>
        <begin position="6"/>
        <end position="28"/>
    </location>
</feature>
<reference evidence="2" key="1">
    <citation type="journal article" date="2014" name="Int. J. Syst. Evol. Microbiol.">
        <title>Complete genome sequence of Corynebacterium casei LMG S-19264T (=DSM 44701T), isolated from a smear-ripened cheese.</title>
        <authorList>
            <consortium name="US DOE Joint Genome Institute (JGI-PGF)"/>
            <person name="Walter F."/>
            <person name="Albersmeier A."/>
            <person name="Kalinowski J."/>
            <person name="Ruckert C."/>
        </authorList>
    </citation>
    <scope>NUCLEOTIDE SEQUENCE</scope>
    <source>
        <strain evidence="2">JCM 31311</strain>
    </source>
</reference>
<dbReference type="EMBL" id="BMQL01000022">
    <property type="protein sequence ID" value="GGR18791.1"/>
    <property type="molecule type" value="Genomic_DNA"/>
</dbReference>
<feature type="transmembrane region" description="Helical" evidence="1">
    <location>
        <begin position="83"/>
        <end position="114"/>
    </location>
</feature>
<dbReference type="Proteomes" id="UP000603865">
    <property type="component" value="Unassembled WGS sequence"/>
</dbReference>
<evidence type="ECO:0000256" key="1">
    <source>
        <dbReference type="SAM" id="Phobius"/>
    </source>
</evidence>